<evidence type="ECO:0000313" key="2">
    <source>
        <dbReference type="Ensembl" id="ENSAMEP00000038187.1"/>
    </source>
</evidence>
<evidence type="ECO:0008006" key="4">
    <source>
        <dbReference type="Google" id="ProtNLM"/>
    </source>
</evidence>
<dbReference type="AlphaFoldDB" id="A0A7N5KDE3"/>
<reference evidence="2" key="2">
    <citation type="submission" date="2025-08" db="UniProtKB">
        <authorList>
            <consortium name="Ensembl"/>
        </authorList>
    </citation>
    <scope>IDENTIFICATION</scope>
</reference>
<name>A0A7N5KDE3_AILME</name>
<dbReference type="Proteomes" id="UP000008912">
    <property type="component" value="Unassembled WGS sequence"/>
</dbReference>
<reference evidence="2 3" key="1">
    <citation type="journal article" date="2010" name="Nature">
        <title>The sequence and de novo assembly of the giant panda genome.</title>
        <authorList>
            <person name="Li R."/>
            <person name="Fan W."/>
            <person name="Tian G."/>
            <person name="Zhu H."/>
            <person name="He L."/>
            <person name="Cai J."/>
            <person name="Huang Q."/>
            <person name="Cai Q."/>
            <person name="Li B."/>
            <person name="Bai Y."/>
            <person name="Zhang Z."/>
            <person name="Zhang Y."/>
            <person name="Wang W."/>
            <person name="Li J."/>
            <person name="Wei F."/>
            <person name="Li H."/>
            <person name="Jian M."/>
            <person name="Li J."/>
            <person name="Zhang Z."/>
            <person name="Nielsen R."/>
            <person name="Li D."/>
            <person name="Gu W."/>
            <person name="Yang Z."/>
            <person name="Xuan Z."/>
            <person name="Ryder O.A."/>
            <person name="Leung F.C."/>
            <person name="Zhou Y."/>
            <person name="Cao J."/>
            <person name="Sun X."/>
            <person name="Fu Y."/>
            <person name="Fang X."/>
            <person name="Guo X."/>
            <person name="Wang B."/>
            <person name="Hou R."/>
            <person name="Shen F."/>
            <person name="Mu B."/>
            <person name="Ni P."/>
            <person name="Lin R."/>
            <person name="Qian W."/>
            <person name="Wang G."/>
            <person name="Yu C."/>
            <person name="Nie W."/>
            <person name="Wang J."/>
            <person name="Wu Z."/>
            <person name="Liang H."/>
            <person name="Min J."/>
            <person name="Wu Q."/>
            <person name="Cheng S."/>
            <person name="Ruan J."/>
            <person name="Wang M."/>
            <person name="Shi Z."/>
            <person name="Wen M."/>
            <person name="Liu B."/>
            <person name="Ren X."/>
            <person name="Zheng H."/>
            <person name="Dong D."/>
            <person name="Cook K."/>
            <person name="Shan G."/>
            <person name="Zhang H."/>
            <person name="Kosiol C."/>
            <person name="Xie X."/>
            <person name="Lu Z."/>
            <person name="Zheng H."/>
            <person name="Li Y."/>
            <person name="Steiner C.C."/>
            <person name="Lam T.T."/>
            <person name="Lin S."/>
            <person name="Zhang Q."/>
            <person name="Li G."/>
            <person name="Tian J."/>
            <person name="Gong T."/>
            <person name="Liu H."/>
            <person name="Zhang D."/>
            <person name="Fang L."/>
            <person name="Ye C."/>
            <person name="Zhang J."/>
            <person name="Hu W."/>
            <person name="Xu A."/>
            <person name="Ren Y."/>
            <person name="Zhang G."/>
            <person name="Bruford M.W."/>
            <person name="Li Q."/>
            <person name="Ma L."/>
            <person name="Guo Y."/>
            <person name="An N."/>
            <person name="Hu Y."/>
            <person name="Zheng Y."/>
            <person name="Shi Y."/>
            <person name="Li Z."/>
            <person name="Liu Q."/>
            <person name="Chen Y."/>
            <person name="Zhao J."/>
            <person name="Qu N."/>
            <person name="Zhao S."/>
            <person name="Tian F."/>
            <person name="Wang X."/>
            <person name="Wang H."/>
            <person name="Xu L."/>
            <person name="Liu X."/>
            <person name="Vinar T."/>
            <person name="Wang Y."/>
            <person name="Lam T.W."/>
            <person name="Yiu S.M."/>
            <person name="Liu S."/>
            <person name="Zhang H."/>
            <person name="Li D."/>
            <person name="Huang Y."/>
            <person name="Wang X."/>
            <person name="Yang G."/>
            <person name="Jiang Z."/>
            <person name="Wang J."/>
            <person name="Qin N."/>
            <person name="Li L."/>
            <person name="Li J."/>
            <person name="Bolund L."/>
            <person name="Kristiansen K."/>
            <person name="Wong G.K."/>
            <person name="Olson M."/>
            <person name="Zhang X."/>
            <person name="Li S."/>
            <person name="Yang H."/>
            <person name="Wang J."/>
            <person name="Wang J."/>
        </authorList>
    </citation>
    <scope>NUCLEOTIDE SEQUENCE [LARGE SCALE GENOMIC DNA]</scope>
</reference>
<dbReference type="GeneTree" id="ENSGT00510000055233"/>
<protein>
    <recommendedName>
        <fullName evidence="4">Epididymal protein 13</fullName>
    </recommendedName>
</protein>
<evidence type="ECO:0000256" key="1">
    <source>
        <dbReference type="SAM" id="SignalP"/>
    </source>
</evidence>
<feature type="signal peptide" evidence="1">
    <location>
        <begin position="1"/>
        <end position="23"/>
    </location>
</feature>
<proteinExistence type="predicted"/>
<keyword evidence="3" id="KW-1185">Reference proteome</keyword>
<dbReference type="PROSITE" id="PS51257">
    <property type="entry name" value="PROKAR_LIPOPROTEIN"/>
    <property type="match status" value="1"/>
</dbReference>
<evidence type="ECO:0000313" key="3">
    <source>
        <dbReference type="Proteomes" id="UP000008912"/>
    </source>
</evidence>
<feature type="chain" id="PRO_5031184365" description="Epididymal protein 13" evidence="1">
    <location>
        <begin position="24"/>
        <end position="160"/>
    </location>
</feature>
<dbReference type="InParanoid" id="A0A7N5KDE3"/>
<dbReference type="Ensembl" id="ENSAMET00000049491.1">
    <property type="protein sequence ID" value="ENSAMEP00000038187.1"/>
    <property type="gene ID" value="ENSAMEG00000030589.1"/>
</dbReference>
<reference evidence="2" key="3">
    <citation type="submission" date="2025-09" db="UniProtKB">
        <authorList>
            <consortium name="Ensembl"/>
        </authorList>
    </citation>
    <scope>IDENTIFICATION</scope>
</reference>
<sequence length="160" mass="18149">MRRGELVLRMPLLILIFLGLAAACIPREVAIEEKIKLLKGILGMMTRLSTDGFRHNDSASEMPSLVPPQDRTEEEMTKILGLLSLQVLNEETSGCKEEEKLSLATTTPKKPPTKRTSWNMLKCAYMMVTFLFVSYNKGDWCYCHYCTTEVDSRTDPCCSF</sequence>
<organism evidence="2 3">
    <name type="scientific">Ailuropoda melanoleuca</name>
    <name type="common">Giant panda</name>
    <dbReference type="NCBI Taxonomy" id="9646"/>
    <lineage>
        <taxon>Eukaryota</taxon>
        <taxon>Metazoa</taxon>
        <taxon>Chordata</taxon>
        <taxon>Craniata</taxon>
        <taxon>Vertebrata</taxon>
        <taxon>Euteleostomi</taxon>
        <taxon>Mammalia</taxon>
        <taxon>Eutheria</taxon>
        <taxon>Laurasiatheria</taxon>
        <taxon>Carnivora</taxon>
        <taxon>Caniformia</taxon>
        <taxon>Ursidae</taxon>
        <taxon>Ailuropoda</taxon>
    </lineage>
</organism>
<accession>A0A7N5KDE3</accession>
<keyword evidence="1" id="KW-0732">Signal</keyword>